<gene>
    <name evidence="1" type="ORF">BT63DRAFT_450964</name>
</gene>
<reference evidence="1" key="1">
    <citation type="journal article" date="2020" name="Stud. Mycol.">
        <title>101 Dothideomycetes genomes: a test case for predicting lifestyles and emergence of pathogens.</title>
        <authorList>
            <person name="Haridas S."/>
            <person name="Albert R."/>
            <person name="Binder M."/>
            <person name="Bloem J."/>
            <person name="Labutti K."/>
            <person name="Salamov A."/>
            <person name="Andreopoulos B."/>
            <person name="Baker S."/>
            <person name="Barry K."/>
            <person name="Bills G."/>
            <person name="Bluhm B."/>
            <person name="Cannon C."/>
            <person name="Castanera R."/>
            <person name="Culley D."/>
            <person name="Daum C."/>
            <person name="Ezra D."/>
            <person name="Gonzalez J."/>
            <person name="Henrissat B."/>
            <person name="Kuo A."/>
            <person name="Liang C."/>
            <person name="Lipzen A."/>
            <person name="Lutzoni F."/>
            <person name="Magnuson J."/>
            <person name="Mondo S."/>
            <person name="Nolan M."/>
            <person name="Ohm R."/>
            <person name="Pangilinan J."/>
            <person name="Park H.-J."/>
            <person name="Ramirez L."/>
            <person name="Alfaro M."/>
            <person name="Sun H."/>
            <person name="Tritt A."/>
            <person name="Yoshinaga Y."/>
            <person name="Zwiers L.-H."/>
            <person name="Turgeon B."/>
            <person name="Goodwin S."/>
            <person name="Spatafora J."/>
            <person name="Crous P."/>
            <person name="Grigoriev I."/>
        </authorList>
    </citation>
    <scope>NUCLEOTIDE SEQUENCE</scope>
    <source>
        <strain evidence="1">CBS 115976</strain>
    </source>
</reference>
<organism evidence="1 2">
    <name type="scientific">Microthyrium microscopicum</name>
    <dbReference type="NCBI Taxonomy" id="703497"/>
    <lineage>
        <taxon>Eukaryota</taxon>
        <taxon>Fungi</taxon>
        <taxon>Dikarya</taxon>
        <taxon>Ascomycota</taxon>
        <taxon>Pezizomycotina</taxon>
        <taxon>Dothideomycetes</taxon>
        <taxon>Dothideomycetes incertae sedis</taxon>
        <taxon>Microthyriales</taxon>
        <taxon>Microthyriaceae</taxon>
        <taxon>Microthyrium</taxon>
    </lineage>
</organism>
<proteinExistence type="predicted"/>
<dbReference type="EMBL" id="MU004231">
    <property type="protein sequence ID" value="KAF2672936.1"/>
    <property type="molecule type" value="Genomic_DNA"/>
</dbReference>
<protein>
    <submittedName>
        <fullName evidence="1">Uncharacterized protein</fullName>
    </submittedName>
</protein>
<dbReference type="Proteomes" id="UP000799302">
    <property type="component" value="Unassembled WGS sequence"/>
</dbReference>
<dbReference type="OrthoDB" id="432970at2759"/>
<sequence length="145" mass="16753">MASEAPAVTYWNHQVHLRGPAIYLAAYRLRLQLPGEMKDPDFRSKLEYPLRRLIRCGLDTPDNFEILFGSDWKCVLRTHGRLRIGLLIKEASSAGSVGGFETHVRDENFLECRSRTMRPATQHELGIMDYLEQNPFNPPMCRLHQ</sequence>
<name>A0A6A6UML6_9PEZI</name>
<keyword evidence="2" id="KW-1185">Reference proteome</keyword>
<accession>A0A6A6UML6</accession>
<dbReference type="AlphaFoldDB" id="A0A6A6UML6"/>
<evidence type="ECO:0000313" key="1">
    <source>
        <dbReference type="EMBL" id="KAF2672936.1"/>
    </source>
</evidence>
<evidence type="ECO:0000313" key="2">
    <source>
        <dbReference type="Proteomes" id="UP000799302"/>
    </source>
</evidence>